<organism evidence="1 2">
    <name type="scientific">Mycobacterium senriense</name>
    <dbReference type="NCBI Taxonomy" id="2775496"/>
    <lineage>
        <taxon>Bacteria</taxon>
        <taxon>Bacillati</taxon>
        <taxon>Actinomycetota</taxon>
        <taxon>Actinomycetes</taxon>
        <taxon>Mycobacteriales</taxon>
        <taxon>Mycobacteriaceae</taxon>
        <taxon>Mycobacterium</taxon>
        <taxon>Mycobacterium avium complex (MAC)</taxon>
    </lineage>
</organism>
<sequence length="117" mass="12019">MPSGLRQSASVLAQPGQLFGSKPAAILGQPSLGLLAGRDVHPAGQLVIELADHRDLTGPQCAVALTGRGGGQGRWQRFAGQAVPRAQVPRLLDAPGCLGAADQRRLGDRMAHGAADL</sequence>
<keyword evidence="2" id="KW-1185">Reference proteome</keyword>
<proteinExistence type="predicted"/>
<reference evidence="1 2" key="1">
    <citation type="submission" date="2021-07" db="EMBL/GenBank/DDBJ databases">
        <title>Complete genome sequence of nontuberculous Mycobacterium sp. TY59.</title>
        <authorList>
            <person name="Fukushima K."/>
        </authorList>
    </citation>
    <scope>NUCLEOTIDE SEQUENCE [LARGE SCALE GENOMIC DNA]</scope>
    <source>
        <strain evidence="1 2">TY59</strain>
    </source>
</reference>
<dbReference type="Proteomes" id="UP000826012">
    <property type="component" value="Chromosome"/>
</dbReference>
<accession>A0ABM7SUK0</accession>
<evidence type="ECO:0000313" key="1">
    <source>
        <dbReference type="EMBL" id="BCZ25064.1"/>
    </source>
</evidence>
<gene>
    <name evidence="1" type="ORF">MTY59_49190</name>
</gene>
<name>A0ABM7SUK0_9MYCO</name>
<protein>
    <submittedName>
        <fullName evidence="1">Uncharacterized protein</fullName>
    </submittedName>
</protein>
<dbReference type="EMBL" id="AP024828">
    <property type="protein sequence ID" value="BCZ25064.1"/>
    <property type="molecule type" value="Genomic_DNA"/>
</dbReference>
<evidence type="ECO:0000313" key="2">
    <source>
        <dbReference type="Proteomes" id="UP000826012"/>
    </source>
</evidence>
<reference evidence="1 2" key="2">
    <citation type="submission" date="2021-07" db="EMBL/GenBank/DDBJ databases">
        <authorList>
            <person name="Matsumoto Y."/>
            <person name="Motooka D."/>
            <person name="Nakamura S."/>
        </authorList>
    </citation>
    <scope>NUCLEOTIDE SEQUENCE [LARGE SCALE GENOMIC DNA]</scope>
    <source>
        <strain evidence="1 2">TY59</strain>
    </source>
</reference>